<sequence length="98" mass="11340">MLIFLNSVEEFQTLQVLLSIYNSASNSKVNYHRLVAFPLSGSSNICQREIFIEVVLQRIQNSTRVHLQRKLFVYARSHIAKSLILSSLWHILRVTTLP</sequence>
<dbReference type="AlphaFoldDB" id="A0A1C7M4X8"/>
<evidence type="ECO:0000313" key="1">
    <source>
        <dbReference type="EMBL" id="OBZ71995.1"/>
    </source>
</evidence>
<dbReference type="InParanoid" id="A0A1C7M4X8"/>
<evidence type="ECO:0000313" key="2">
    <source>
        <dbReference type="Proteomes" id="UP000093000"/>
    </source>
</evidence>
<organism evidence="1 2">
    <name type="scientific">Choanephora cucurbitarum</name>
    <dbReference type="NCBI Taxonomy" id="101091"/>
    <lineage>
        <taxon>Eukaryota</taxon>
        <taxon>Fungi</taxon>
        <taxon>Fungi incertae sedis</taxon>
        <taxon>Mucoromycota</taxon>
        <taxon>Mucoromycotina</taxon>
        <taxon>Mucoromycetes</taxon>
        <taxon>Mucorales</taxon>
        <taxon>Mucorineae</taxon>
        <taxon>Choanephoraceae</taxon>
        <taxon>Choanephoroideae</taxon>
        <taxon>Choanephora</taxon>
    </lineage>
</organism>
<reference evidence="1 2" key="1">
    <citation type="submission" date="2016-03" db="EMBL/GenBank/DDBJ databases">
        <title>Choanephora cucurbitarum.</title>
        <authorList>
            <person name="Min B."/>
            <person name="Park H."/>
            <person name="Park J.-H."/>
            <person name="Shin H.-D."/>
            <person name="Choi I.-G."/>
        </authorList>
    </citation>
    <scope>NUCLEOTIDE SEQUENCE [LARGE SCALE GENOMIC DNA]</scope>
    <source>
        <strain evidence="1 2">KUS-F28377</strain>
    </source>
</reference>
<accession>A0A1C7M4X8</accession>
<gene>
    <name evidence="1" type="ORF">A0J61_11881</name>
</gene>
<keyword evidence="2" id="KW-1185">Reference proteome</keyword>
<dbReference type="EMBL" id="LUGH01002633">
    <property type="protein sequence ID" value="OBZ71995.1"/>
    <property type="molecule type" value="Genomic_DNA"/>
</dbReference>
<protein>
    <submittedName>
        <fullName evidence="1">Uncharacterized protein</fullName>
    </submittedName>
</protein>
<dbReference type="OrthoDB" id="2426083at2759"/>
<comment type="caution">
    <text evidence="1">The sequence shown here is derived from an EMBL/GenBank/DDBJ whole genome shotgun (WGS) entry which is preliminary data.</text>
</comment>
<proteinExistence type="predicted"/>
<name>A0A1C7M4X8_9FUNG</name>
<feature type="non-terminal residue" evidence="1">
    <location>
        <position position="98"/>
    </location>
</feature>
<dbReference type="Proteomes" id="UP000093000">
    <property type="component" value="Unassembled WGS sequence"/>
</dbReference>